<reference evidence="1 2" key="1">
    <citation type="submission" date="2024-06" db="EMBL/GenBank/DDBJ databases">
        <title>Genomic Encyclopedia of Type Strains, Phase IV (KMG-IV): sequencing the most valuable type-strain genomes for metagenomic binning, comparative biology and taxonomic classification.</title>
        <authorList>
            <person name="Goeker M."/>
        </authorList>
    </citation>
    <scope>NUCLEOTIDE SEQUENCE [LARGE SCALE GENOMIC DNA]</scope>
    <source>
        <strain evidence="1 2">DSM 105042</strain>
    </source>
</reference>
<name>A0ABV2H7B8_9HYPH</name>
<protein>
    <submittedName>
        <fullName evidence="1">Uncharacterized protein</fullName>
    </submittedName>
</protein>
<dbReference type="Proteomes" id="UP001549031">
    <property type="component" value="Unassembled WGS sequence"/>
</dbReference>
<dbReference type="EMBL" id="JBEPLJ010000009">
    <property type="protein sequence ID" value="MET3586436.1"/>
    <property type="molecule type" value="Genomic_DNA"/>
</dbReference>
<evidence type="ECO:0000313" key="1">
    <source>
        <dbReference type="EMBL" id="MET3586436.1"/>
    </source>
</evidence>
<dbReference type="RefSeq" id="WP_247244432.1">
    <property type="nucleotide sequence ID" value="NZ_JALJRA010000009.1"/>
</dbReference>
<comment type="caution">
    <text evidence="1">The sequence shown here is derived from an EMBL/GenBank/DDBJ whole genome shotgun (WGS) entry which is preliminary data.</text>
</comment>
<proteinExistence type="predicted"/>
<sequence>MVIMTEKQIPDFVSDIVATGCDIRAVADFYVIADADLPDDVYEAVEPELIRISETYGERDHLKAQITNYLYSIGRCYPPPVVQ</sequence>
<keyword evidence="2" id="KW-1185">Reference proteome</keyword>
<evidence type="ECO:0000313" key="2">
    <source>
        <dbReference type="Proteomes" id="UP001549031"/>
    </source>
</evidence>
<accession>A0ABV2H7B8</accession>
<organism evidence="1 2">
    <name type="scientific">Pseudorhizobium tarimense</name>
    <dbReference type="NCBI Taxonomy" id="1079109"/>
    <lineage>
        <taxon>Bacteria</taxon>
        <taxon>Pseudomonadati</taxon>
        <taxon>Pseudomonadota</taxon>
        <taxon>Alphaproteobacteria</taxon>
        <taxon>Hyphomicrobiales</taxon>
        <taxon>Rhizobiaceae</taxon>
        <taxon>Rhizobium/Agrobacterium group</taxon>
        <taxon>Pseudorhizobium</taxon>
    </lineage>
</organism>
<gene>
    <name evidence="1" type="ORF">ABID21_002554</name>
</gene>